<reference evidence="1" key="1">
    <citation type="submission" date="2020-05" db="EMBL/GenBank/DDBJ databases">
        <title>Large-scale comparative analyses of tick genomes elucidate their genetic diversity and vector capacities.</title>
        <authorList>
            <person name="Jia N."/>
            <person name="Wang J."/>
            <person name="Shi W."/>
            <person name="Du L."/>
            <person name="Sun Y."/>
            <person name="Zhan W."/>
            <person name="Jiang J."/>
            <person name="Wang Q."/>
            <person name="Zhang B."/>
            <person name="Ji P."/>
            <person name="Sakyi L.B."/>
            <person name="Cui X."/>
            <person name="Yuan T."/>
            <person name="Jiang B."/>
            <person name="Yang W."/>
            <person name="Lam T.T.-Y."/>
            <person name="Chang Q."/>
            <person name="Ding S."/>
            <person name="Wang X."/>
            <person name="Zhu J."/>
            <person name="Ruan X."/>
            <person name="Zhao L."/>
            <person name="Wei J."/>
            <person name="Que T."/>
            <person name="Du C."/>
            <person name="Cheng J."/>
            <person name="Dai P."/>
            <person name="Han X."/>
            <person name="Huang E."/>
            <person name="Gao Y."/>
            <person name="Liu J."/>
            <person name="Shao H."/>
            <person name="Ye R."/>
            <person name="Li L."/>
            <person name="Wei W."/>
            <person name="Wang X."/>
            <person name="Wang C."/>
            <person name="Yang T."/>
            <person name="Huo Q."/>
            <person name="Li W."/>
            <person name="Guo W."/>
            <person name="Chen H."/>
            <person name="Zhou L."/>
            <person name="Ni X."/>
            <person name="Tian J."/>
            <person name="Zhou Y."/>
            <person name="Sheng Y."/>
            <person name="Liu T."/>
            <person name="Pan Y."/>
            <person name="Xia L."/>
            <person name="Li J."/>
            <person name="Zhao F."/>
            <person name="Cao W."/>
        </authorList>
    </citation>
    <scope>NUCLEOTIDE SEQUENCE</scope>
    <source>
        <strain evidence="1">Hyas-2018</strain>
    </source>
</reference>
<name>A0ACB7T0X4_HYAAI</name>
<evidence type="ECO:0000313" key="1">
    <source>
        <dbReference type="EMBL" id="KAH6940565.1"/>
    </source>
</evidence>
<gene>
    <name evidence="1" type="ORF">HPB50_000984</name>
</gene>
<organism evidence="1 2">
    <name type="scientific">Hyalomma asiaticum</name>
    <name type="common">Tick</name>
    <dbReference type="NCBI Taxonomy" id="266040"/>
    <lineage>
        <taxon>Eukaryota</taxon>
        <taxon>Metazoa</taxon>
        <taxon>Ecdysozoa</taxon>
        <taxon>Arthropoda</taxon>
        <taxon>Chelicerata</taxon>
        <taxon>Arachnida</taxon>
        <taxon>Acari</taxon>
        <taxon>Parasitiformes</taxon>
        <taxon>Ixodida</taxon>
        <taxon>Ixodoidea</taxon>
        <taxon>Ixodidae</taxon>
        <taxon>Hyalomminae</taxon>
        <taxon>Hyalomma</taxon>
    </lineage>
</organism>
<accession>A0ACB7T0X4</accession>
<keyword evidence="2" id="KW-1185">Reference proteome</keyword>
<dbReference type="Proteomes" id="UP000821845">
    <property type="component" value="Chromosome 11"/>
</dbReference>
<evidence type="ECO:0000313" key="2">
    <source>
        <dbReference type="Proteomes" id="UP000821845"/>
    </source>
</evidence>
<dbReference type="EMBL" id="CM023491">
    <property type="protein sequence ID" value="KAH6940565.1"/>
    <property type="molecule type" value="Genomic_DNA"/>
</dbReference>
<protein>
    <submittedName>
        <fullName evidence="1">Uncharacterized protein</fullName>
    </submittedName>
</protein>
<comment type="caution">
    <text evidence="1">The sequence shown here is derived from an EMBL/GenBank/DDBJ whole genome shotgun (WGS) entry which is preliminary data.</text>
</comment>
<proteinExistence type="predicted"/>
<sequence>MRMRYDSAVGVSSAALNREQCSRGAGLDMDEERYSRNRPPAFDSQGKARSTSRETVEDDSFSALDPSRIRDDAAVAEGESEAHPASADSSSYACSMCDAPFDDTESPYDHVARHLTDEKQNPEWTATLEAMLACYGERFERTGQIGIPRTTHPIGFPPCQRRDGPASSMCPVGLPLTRPRMSHPPNHQSSSEWYFRKPASQLELITERAQSSFQHSGSSTVMQRPGLSAGFCRPRSQPPIHRLGSPSATHRLVSPLVFHRSSPESPINQQGSQSPSRCPGSSSVFDIPDTPATFDHLCSQIPISQSALSATTPLHPTGSSSVFDHSGSQSQNYRSASPSTFHQLGTIPSSHQTWIQPPFLEPGSQWSSHELDFQRASYQPESQIYLNQRGPQRTLHQQWSPLDVNRSRAQPSYECLGSSSAAHKPDSASGIGQCYTQVPLNQPGSPSVSQRLVRPSAFDGVRAHSPVNHSAYPSQLHSSGSLSAFHTLHSASPAAPLPHLPGSSSAFCRSGSQSPHDRMTSSSGFHRFETTPSYEGPLSQSPLNQQGSQSPVHQMGSPSAYLPPGLESSLPQVPHSGFKLSCQQPAFHQQGLRSAFHWPHSQSASHPEAYESRLELGLRKEATHAANGCTEGISAKFPSEKSNGFVPVTASCTTYIQKRKIFSLDHGSTPDGAAVAEDEGKVDQASTDPSWHVCWKCEAPFYGIDSFCEHVTMHLTDAKEIEECTASLEAMVVCYGDEFECTDMSANASMVTQLPATSIGSGHVPVCSTRITGVHKTCADSRESMTAELSATKVTSVRITAATPCTISNSNIYRAHSKRMAFQLPWQSITGGHIQADSENLPDMQEADVTTHEGTPFQLEAMSGKCGNRAASQSVVSIHETHTAPKSNPAFRFAPESRAPVHNSVASANTTGTQEAHMAPNSNSALQFSSARNLGGHVPETSASTDPIQETHTALASSKALELLRVSSAGGRIPVAGASIAGIQETHADPHSSTTLGFSWRNSSRDHIPAASVSSLQQEQTASNSSTAIRFPCLSSTSAHDPVARPSITGVQKTPYFTGERSWIRDGAAVAEGESEAHQASADSSSYACSMCDAPFDDTESPCEHVARHLTDAKQNPEWTATLEAMLARYGERFERTGNGHAQTRPIGRFLQTPLPATDPPAGITFSHPPARQPIGLPQGAARVAINQQGSHSPSRCPGSSSASHIPETPATFERLCSQIPISQSAPNATTLLHPTGSPSVFRHSGSQSQNYCSASPSSFHQLGTVPSSHQPWIQPAFSQRGSEWASHELDTQWASYQPESTISLNQPGSQRVLHQQCSPLDISRSGAQSSFGRQGSSSAAREPSSASRIGQPYAQVALNRPGPPSVSQRLARPSAFHRVRPHSPVNQSASPSQLHCSDSPPAFHTLHSAPPATTLPHLAGTPSAFCRSGSQSPHDRTTSSSGFQQFETTPWFERPLSQSPLNQLGSQSPVHEMGSPSAYLRPGLESSLPEVPHSGLSSFRANSRQSSNSLRSAFHWPHSQSASHPAAYESRLKLDLQKACTHAATGCSDVISDKFHSDKSNGFVPSPLHAPQTSVKEKCFRLTTGGMLLELRNGNSRIPTTPRMSRALL</sequence>